<evidence type="ECO:0000256" key="1">
    <source>
        <dbReference type="SAM" id="Phobius"/>
    </source>
</evidence>
<accession>A0A1M4WAR3</accession>
<feature type="transmembrane region" description="Helical" evidence="1">
    <location>
        <begin position="99"/>
        <end position="120"/>
    </location>
</feature>
<evidence type="ECO:0000313" key="3">
    <source>
        <dbReference type="Proteomes" id="UP000184148"/>
    </source>
</evidence>
<sequence length="130" mass="14452">MRIYRQLHLWIGLITSVLILIEAVTGLLMTEPWLMGMKKPPLEQQGESKAKMVEISERGEFRGEFNGGPNVKPGNQGNSLMHFVKNLHAGRIGNTDVSILLDIVAIGMIILTVTGITLSVRTLKMQSRKK</sequence>
<dbReference type="Proteomes" id="UP000184148">
    <property type="component" value="Unassembled WGS sequence"/>
</dbReference>
<name>A0A1M4WAR3_9FIRM</name>
<organism evidence="2 3">
    <name type="scientific">Desulforamulus putei DSM 12395</name>
    <dbReference type="NCBI Taxonomy" id="1121429"/>
    <lineage>
        <taxon>Bacteria</taxon>
        <taxon>Bacillati</taxon>
        <taxon>Bacillota</taxon>
        <taxon>Clostridia</taxon>
        <taxon>Eubacteriales</taxon>
        <taxon>Peptococcaceae</taxon>
        <taxon>Desulforamulus</taxon>
    </lineage>
</organism>
<keyword evidence="1" id="KW-1133">Transmembrane helix</keyword>
<reference evidence="3" key="1">
    <citation type="submission" date="2016-11" db="EMBL/GenBank/DDBJ databases">
        <authorList>
            <person name="Varghese N."/>
            <person name="Submissions S."/>
        </authorList>
    </citation>
    <scope>NUCLEOTIDE SEQUENCE [LARGE SCALE GENOMIC DNA]</scope>
    <source>
        <strain evidence="3">DSM 12395</strain>
    </source>
</reference>
<dbReference type="AlphaFoldDB" id="A0A1M4WAR3"/>
<dbReference type="RefSeq" id="WP_073237024.1">
    <property type="nucleotide sequence ID" value="NZ_FQUY01000006.1"/>
</dbReference>
<evidence type="ECO:0000313" key="2">
    <source>
        <dbReference type="EMBL" id="SHE78358.1"/>
    </source>
</evidence>
<protein>
    <submittedName>
        <fullName evidence="2">PepSY-associated TM region</fullName>
    </submittedName>
</protein>
<keyword evidence="3" id="KW-1185">Reference proteome</keyword>
<dbReference type="EMBL" id="FQUY01000006">
    <property type="protein sequence ID" value="SHE78358.1"/>
    <property type="molecule type" value="Genomic_DNA"/>
</dbReference>
<feature type="transmembrane region" description="Helical" evidence="1">
    <location>
        <begin position="7"/>
        <end position="29"/>
    </location>
</feature>
<dbReference type="STRING" id="1121429.SAMN02745133_01121"/>
<keyword evidence="1" id="KW-0812">Transmembrane</keyword>
<keyword evidence="1" id="KW-0472">Membrane</keyword>
<dbReference type="OrthoDB" id="1787325at2"/>
<proteinExistence type="predicted"/>
<gene>
    <name evidence="2" type="ORF">SAMN02745133_01121</name>
</gene>